<dbReference type="AlphaFoldDB" id="A0A971M6L6"/>
<dbReference type="Pfam" id="PF18335">
    <property type="entry name" value="SH3_13"/>
    <property type="match status" value="1"/>
</dbReference>
<keyword evidence="5" id="KW-0347">Helicase</keyword>
<evidence type="ECO:0000313" key="6">
    <source>
        <dbReference type="Proteomes" id="UP000777265"/>
    </source>
</evidence>
<dbReference type="Pfam" id="PF14490">
    <property type="entry name" value="HHH_RecD2"/>
    <property type="match status" value="1"/>
</dbReference>
<organism evidence="5 6">
    <name type="scientific">Syntrophorhabdus aromaticivorans</name>
    <dbReference type="NCBI Taxonomy" id="328301"/>
    <lineage>
        <taxon>Bacteria</taxon>
        <taxon>Pseudomonadati</taxon>
        <taxon>Thermodesulfobacteriota</taxon>
        <taxon>Syntrophorhabdia</taxon>
        <taxon>Syntrophorhabdales</taxon>
        <taxon>Syntrophorhabdaceae</taxon>
        <taxon>Syntrophorhabdus</taxon>
    </lineage>
</organism>
<dbReference type="SUPFAM" id="SSF47781">
    <property type="entry name" value="RuvA domain 2-like"/>
    <property type="match status" value="1"/>
</dbReference>
<gene>
    <name evidence="5" type="ORF">GXY80_12595</name>
</gene>
<dbReference type="Pfam" id="PF13538">
    <property type="entry name" value="UvrD_C_2"/>
    <property type="match status" value="1"/>
</dbReference>
<dbReference type="Pfam" id="PF14520">
    <property type="entry name" value="HHH_5"/>
    <property type="match status" value="1"/>
</dbReference>
<dbReference type="GO" id="GO:0005524">
    <property type="term" value="F:ATP binding"/>
    <property type="evidence" value="ECO:0007669"/>
    <property type="project" value="UniProtKB-KW"/>
</dbReference>
<protein>
    <submittedName>
        <fullName evidence="5">ATP-dependent RecD-like DNA helicase</fullName>
    </submittedName>
</protein>
<reference evidence="5" key="1">
    <citation type="journal article" date="2020" name="Biotechnol. Biofuels">
        <title>New insights from the biogas microbiome by comprehensive genome-resolved metagenomics of nearly 1600 species originating from multiple anaerobic digesters.</title>
        <authorList>
            <person name="Campanaro S."/>
            <person name="Treu L."/>
            <person name="Rodriguez-R L.M."/>
            <person name="Kovalovszki A."/>
            <person name="Ziels R.M."/>
            <person name="Maus I."/>
            <person name="Zhu X."/>
            <person name="Kougias P.G."/>
            <person name="Basile A."/>
            <person name="Luo G."/>
            <person name="Schluter A."/>
            <person name="Konstantinidis K.T."/>
            <person name="Angelidaki I."/>
        </authorList>
    </citation>
    <scope>NUCLEOTIDE SEQUENCE</scope>
    <source>
        <strain evidence="5">AS06rmzACSIP_7</strain>
    </source>
</reference>
<dbReference type="InterPro" id="IPR027785">
    <property type="entry name" value="UvrD-like_helicase_C"/>
</dbReference>
<keyword evidence="5" id="KW-0378">Hydrolase</keyword>
<dbReference type="HAMAP" id="MF_01488">
    <property type="entry name" value="RecD2"/>
    <property type="match status" value="1"/>
</dbReference>
<name>A0A971M6L6_9BACT</name>
<dbReference type="InterPro" id="IPR010994">
    <property type="entry name" value="RuvA_2-like"/>
</dbReference>
<dbReference type="GO" id="GO:0043139">
    <property type="term" value="F:5'-3' DNA helicase activity"/>
    <property type="evidence" value="ECO:0007669"/>
    <property type="project" value="InterPro"/>
</dbReference>
<dbReference type="Gene3D" id="1.10.10.2220">
    <property type="match status" value="1"/>
</dbReference>
<evidence type="ECO:0000259" key="3">
    <source>
        <dbReference type="SMART" id="SM00278"/>
    </source>
</evidence>
<keyword evidence="2" id="KW-0067">ATP-binding</keyword>
<dbReference type="NCBIfam" id="TIGR01448">
    <property type="entry name" value="recD_rel"/>
    <property type="match status" value="1"/>
</dbReference>
<keyword evidence="1" id="KW-0547">Nucleotide-binding</keyword>
<dbReference type="CDD" id="cd18809">
    <property type="entry name" value="SF1_C_RecD"/>
    <property type="match status" value="1"/>
</dbReference>
<dbReference type="Gene3D" id="2.30.30.940">
    <property type="match status" value="1"/>
</dbReference>
<dbReference type="PANTHER" id="PTHR43788:SF6">
    <property type="entry name" value="DNA HELICASE B"/>
    <property type="match status" value="1"/>
</dbReference>
<dbReference type="SUPFAM" id="SSF52540">
    <property type="entry name" value="P-loop containing nucleoside triphosphate hydrolases"/>
    <property type="match status" value="2"/>
</dbReference>
<feature type="domain" description="Helix-hairpin-helix DNA-binding motif class 1" evidence="3">
    <location>
        <begin position="124"/>
        <end position="143"/>
    </location>
</feature>
<feature type="domain" description="AAA+ ATPase" evidence="4">
    <location>
        <begin position="349"/>
        <end position="497"/>
    </location>
</feature>
<dbReference type="EMBL" id="JAAYEE010000232">
    <property type="protein sequence ID" value="NLW36294.1"/>
    <property type="molecule type" value="Genomic_DNA"/>
</dbReference>
<feature type="domain" description="Helix-hairpin-helix DNA-binding motif class 1" evidence="3">
    <location>
        <begin position="96"/>
        <end position="110"/>
    </location>
</feature>
<evidence type="ECO:0000256" key="1">
    <source>
        <dbReference type="ARBA" id="ARBA00022741"/>
    </source>
</evidence>
<dbReference type="CDD" id="cd17933">
    <property type="entry name" value="DEXSc_RecD-like"/>
    <property type="match status" value="1"/>
</dbReference>
<feature type="domain" description="Helix-hairpin-helix DNA-binding motif class 1" evidence="3">
    <location>
        <begin position="188"/>
        <end position="207"/>
    </location>
</feature>
<dbReference type="InterPro" id="IPR006345">
    <property type="entry name" value="RecD2"/>
</dbReference>
<dbReference type="GO" id="GO:0006281">
    <property type="term" value="P:DNA repair"/>
    <property type="evidence" value="ECO:0007669"/>
    <property type="project" value="InterPro"/>
</dbReference>
<dbReference type="InterPro" id="IPR003583">
    <property type="entry name" value="Hlx-hairpin-Hlx_DNA-bd_motif"/>
</dbReference>
<dbReference type="InterPro" id="IPR029493">
    <property type="entry name" value="RecD2-like_HHH"/>
</dbReference>
<dbReference type="GO" id="GO:0003677">
    <property type="term" value="F:DNA binding"/>
    <property type="evidence" value="ECO:0007669"/>
    <property type="project" value="InterPro"/>
</dbReference>
<dbReference type="Gene3D" id="3.40.50.300">
    <property type="entry name" value="P-loop containing nucleotide triphosphate hydrolases"/>
    <property type="match status" value="2"/>
</dbReference>
<dbReference type="InterPro" id="IPR003593">
    <property type="entry name" value="AAA+_ATPase"/>
</dbReference>
<dbReference type="GO" id="GO:0017116">
    <property type="term" value="F:single-stranded DNA helicase activity"/>
    <property type="evidence" value="ECO:0007669"/>
    <property type="project" value="TreeGrafter"/>
</dbReference>
<sequence length="731" mass="81658">MLKNRVQVELKGEVERITYFNEENNYTIAKMKVRGRHDLVTVVGNFLPVTPGEALRLVGYWDSHPKYGEQFKVLSCESVLPATIKGMERYLGSGMIKGIGPVMAKRLVSTFGEETLAVIESHIERLHEVPGIGEKRVEMIKNAWEEQKEIREVMVFLQGQGVSPAYAVKIYRHYGRDAAKVVSENPYRLAMDIFGIGFITADRIAGKLGIARDSQMRTEAGILYVLNELSDDGHVYYPYKDLLRKCADILEVEEEKIPYALESIAAERKVVVEDILAPNLRLSASDPRAVYLAGLHVAELGVAGMLKTLSGFPKQLRLINIDEAIEWVQRTLRLALSERQVEAVKASVNAKTMVVTGGPGTGKTTIINAIIRIYDKMGQRILLAAPTGRAAKRMTEATGHEAKTIHRLLEYSPGSAAFKKNDTNPLEADLVIIDEASMIDTVLMYHFLKAVPVKATLLLVGDVDQLPSVGPGNILKDVIDSESLPTVRLNEIFRQSRESLIIVNAHRINRGLMPVHASDGAHRADFYFLAVEEPEKVVEEIVSLCRDRIPSRFGYNPMTDIQVLTPMHRGVVGVANLNISLQTELNHGTDELVRGGRTLKTGDKVMQMRNNYDKDVYNGDIGRVATIDRELHEVKVDFDGRIVAYDHSDLDELTLAYAISVHKSQGSEYPVVIMPVLTQHYMLLQRNLVYTGMTRGKKLVILIGTKKALAIAIKNNKPQKRYSMLRERLKG</sequence>
<dbReference type="SMART" id="SM00278">
    <property type="entry name" value="HhH1"/>
    <property type="match status" value="3"/>
</dbReference>
<dbReference type="GO" id="GO:0009338">
    <property type="term" value="C:exodeoxyribonuclease V complex"/>
    <property type="evidence" value="ECO:0007669"/>
    <property type="project" value="TreeGrafter"/>
</dbReference>
<dbReference type="Proteomes" id="UP000777265">
    <property type="component" value="Unassembled WGS sequence"/>
</dbReference>
<accession>A0A971M6L6</accession>
<evidence type="ECO:0000256" key="2">
    <source>
        <dbReference type="ARBA" id="ARBA00022840"/>
    </source>
</evidence>
<dbReference type="SMART" id="SM00382">
    <property type="entry name" value="AAA"/>
    <property type="match status" value="1"/>
</dbReference>
<dbReference type="InterPro" id="IPR041451">
    <property type="entry name" value="RecD2_SH13"/>
</dbReference>
<dbReference type="InterPro" id="IPR050534">
    <property type="entry name" value="Coronavir_polyprotein_1ab"/>
</dbReference>
<dbReference type="Gene3D" id="1.10.150.20">
    <property type="entry name" value="5' to 3' exonuclease, C-terminal subdomain"/>
    <property type="match status" value="1"/>
</dbReference>
<comment type="caution">
    <text evidence="5">The sequence shown here is derived from an EMBL/GenBank/DDBJ whole genome shotgun (WGS) entry which is preliminary data.</text>
</comment>
<dbReference type="InterPro" id="IPR055446">
    <property type="entry name" value="RecD2_N_OB"/>
</dbReference>
<dbReference type="Pfam" id="PF13245">
    <property type="entry name" value="AAA_19"/>
    <property type="match status" value="1"/>
</dbReference>
<reference evidence="5" key="2">
    <citation type="submission" date="2020-01" db="EMBL/GenBank/DDBJ databases">
        <authorList>
            <person name="Campanaro S."/>
        </authorList>
    </citation>
    <scope>NUCLEOTIDE SEQUENCE</scope>
    <source>
        <strain evidence="5">AS06rmzACSIP_7</strain>
    </source>
</reference>
<dbReference type="InterPro" id="IPR027417">
    <property type="entry name" value="P-loop_NTPase"/>
</dbReference>
<dbReference type="Pfam" id="PF23139">
    <property type="entry name" value="OB_YrrC"/>
    <property type="match status" value="1"/>
</dbReference>
<evidence type="ECO:0000259" key="4">
    <source>
        <dbReference type="SMART" id="SM00382"/>
    </source>
</evidence>
<dbReference type="PANTHER" id="PTHR43788">
    <property type="entry name" value="DNA2/NAM7 HELICASE FAMILY MEMBER"/>
    <property type="match status" value="1"/>
</dbReference>
<dbReference type="GO" id="GO:0006310">
    <property type="term" value="P:DNA recombination"/>
    <property type="evidence" value="ECO:0007669"/>
    <property type="project" value="InterPro"/>
</dbReference>
<proteinExistence type="inferred from homology"/>
<evidence type="ECO:0000313" key="5">
    <source>
        <dbReference type="EMBL" id="NLW36294.1"/>
    </source>
</evidence>